<proteinExistence type="predicted"/>
<reference evidence="6" key="2">
    <citation type="submission" date="2017-04" db="EMBL/GenBank/DDBJ databases">
        <authorList>
            <person name="Varghese N."/>
            <person name="Submissions S."/>
        </authorList>
    </citation>
    <scope>NUCLEOTIDE SEQUENCE [LARGE SCALE GENOMIC DNA]</scope>
    <source>
        <strain evidence="6">FDF-1</strain>
    </source>
</reference>
<keyword evidence="1" id="KW-0472">Membrane</keyword>
<dbReference type="Proteomes" id="UP000278252">
    <property type="component" value="Unassembled WGS sequence"/>
</dbReference>
<evidence type="ECO:0000313" key="7">
    <source>
        <dbReference type="Proteomes" id="UP000278252"/>
    </source>
</evidence>
<sequence length="292" mass="32646">MSPRKKDEKKYTKYVGIFLAVIMVGSIGMFFFSGGSTNNNNEQTSENVQVSGFESVPGQHIGITLNSIQDGLQVTPDNVTTARYMNIAYLKGTPLQYLTGNTSVYNNFYGSNVTKLYSAGYDNSSWIEMHEIDPKVVAFQYYTAPETYKGYQPLSRGQGIYNVIGTPMILGEQQSVEATIDVIEGDAESAQKFNEILQFASTDAPIQQVVDLENEFADQYYVEWDIEDDSSFRRTALYADPTENTMNNLTTRASNTSQRGLNYNITEYGNIIKVDINANASNFYAMAMEPIQ</sequence>
<dbReference type="STRING" id="523843.SAMN06264941_0107"/>
<reference evidence="4" key="3">
    <citation type="submission" date="2017-04" db="EMBL/GenBank/DDBJ databases">
        <authorList>
            <person name="Afonso C.L."/>
            <person name="Miller P.J."/>
            <person name="Scott M.A."/>
            <person name="Spackman E."/>
            <person name="Goraichik I."/>
            <person name="Dimitrov K.M."/>
            <person name="Suarez D.L."/>
            <person name="Swayne D.E."/>
        </authorList>
    </citation>
    <scope>NUCLEOTIDE SEQUENCE [LARGE SCALE GENOMIC DNA]</scope>
    <source>
        <strain evidence="4">FDF-1</strain>
    </source>
</reference>
<accession>A0A1L9C752</accession>
<organism evidence="2 5">
    <name type="scientific">Methanohalophilus portucalensis FDF-1</name>
    <dbReference type="NCBI Taxonomy" id="523843"/>
    <lineage>
        <taxon>Archaea</taxon>
        <taxon>Methanobacteriati</taxon>
        <taxon>Methanobacteriota</taxon>
        <taxon>Stenosarchaea group</taxon>
        <taxon>Methanomicrobia</taxon>
        <taxon>Methanosarcinales</taxon>
        <taxon>Methanosarcinaceae</taxon>
        <taxon>Methanohalophilus</taxon>
    </lineage>
</organism>
<keyword evidence="1" id="KW-1133">Transmembrane helix</keyword>
<reference evidence="2 5" key="1">
    <citation type="submission" date="2014-12" db="EMBL/GenBank/DDBJ databases">
        <title>The genome sequence of Methanohalophilus portucalensis strain FDF1.</title>
        <authorList>
            <person name="Lai M.-C."/>
            <person name="Lai S.-J."/>
        </authorList>
    </citation>
    <scope>NUCLEOTIDE SEQUENCE [LARGE SCALE GENOMIC DNA]</scope>
    <source>
        <strain evidence="2 5">FDF-1</strain>
    </source>
</reference>
<dbReference type="OrthoDB" id="147885at2157"/>
<dbReference type="Proteomes" id="UP000185713">
    <property type="component" value="Unassembled WGS sequence"/>
</dbReference>
<dbReference type="RefSeq" id="WP_072357961.1">
    <property type="nucleotide sequence ID" value="NZ_FXBN01000001.1"/>
</dbReference>
<evidence type="ECO:0000313" key="3">
    <source>
        <dbReference type="EMBL" id="RNI11243.1"/>
    </source>
</evidence>
<evidence type="ECO:0000256" key="1">
    <source>
        <dbReference type="SAM" id="Phobius"/>
    </source>
</evidence>
<keyword evidence="1" id="KW-0812">Transmembrane</keyword>
<keyword evidence="6" id="KW-1185">Reference proteome</keyword>
<gene>
    <name evidence="3" type="ORF">EFE41_06720</name>
    <name evidence="2" type="ORF">MPF_0105</name>
    <name evidence="4" type="ORF">SAMN06264941_0107</name>
</gene>
<dbReference type="EMBL" id="RJJH01000011">
    <property type="protein sequence ID" value="RNI11243.1"/>
    <property type="molecule type" value="Genomic_DNA"/>
</dbReference>
<dbReference type="AlphaFoldDB" id="A0A1L9C752"/>
<protein>
    <submittedName>
        <fullName evidence="2">Uncharacterized protein</fullName>
    </submittedName>
</protein>
<name>A0A1L9C752_9EURY</name>
<reference evidence="3 7" key="4">
    <citation type="submission" date="2018-10" db="EMBL/GenBank/DDBJ databases">
        <title>Cultivation of a novel Methanohalophilus strain from Kebrit Deep of the Red Sea and a genomic comparison of members of the genus Methanohalophilus.</title>
        <authorList>
            <person name="Guan Y."/>
            <person name="Ngugi D.K."/>
            <person name="Stingl U."/>
        </authorList>
    </citation>
    <scope>NUCLEOTIDE SEQUENCE [LARGE SCALE GENOMIC DNA]</scope>
    <source>
        <strain evidence="3 7">DSM 7471</strain>
    </source>
</reference>
<evidence type="ECO:0000313" key="2">
    <source>
        <dbReference type="EMBL" id="OJH50317.1"/>
    </source>
</evidence>
<dbReference type="EMBL" id="JWTK01000001">
    <property type="protein sequence ID" value="OJH50317.1"/>
    <property type="molecule type" value="Genomic_DNA"/>
</dbReference>
<dbReference type="Proteomes" id="UP000193969">
    <property type="component" value="Unassembled WGS sequence"/>
</dbReference>
<evidence type="ECO:0000313" key="6">
    <source>
        <dbReference type="Proteomes" id="UP000193969"/>
    </source>
</evidence>
<evidence type="ECO:0000313" key="4">
    <source>
        <dbReference type="EMBL" id="SMH28946.1"/>
    </source>
</evidence>
<feature type="transmembrane region" description="Helical" evidence="1">
    <location>
        <begin position="12"/>
        <end position="32"/>
    </location>
</feature>
<dbReference type="EMBL" id="FXBN01000001">
    <property type="protein sequence ID" value="SMH28946.1"/>
    <property type="molecule type" value="Genomic_DNA"/>
</dbReference>
<evidence type="ECO:0000313" key="5">
    <source>
        <dbReference type="Proteomes" id="UP000185713"/>
    </source>
</evidence>